<evidence type="ECO:0000313" key="2">
    <source>
        <dbReference type="Proteomes" id="UP000318141"/>
    </source>
</evidence>
<protein>
    <recommendedName>
        <fullName evidence="3">MarR family transcriptional regulator</fullName>
    </recommendedName>
</protein>
<dbReference type="Proteomes" id="UP000318141">
    <property type="component" value="Unassembled WGS sequence"/>
</dbReference>
<dbReference type="SUPFAM" id="SSF46785">
    <property type="entry name" value="Winged helix' DNA-binding domain"/>
    <property type="match status" value="1"/>
</dbReference>
<evidence type="ECO:0008006" key="3">
    <source>
        <dbReference type="Google" id="ProtNLM"/>
    </source>
</evidence>
<dbReference type="AlphaFoldDB" id="A0A562B9B6"/>
<name>A0A562B9B6_9BURK</name>
<dbReference type="Gene3D" id="1.10.10.10">
    <property type="entry name" value="Winged helix-like DNA-binding domain superfamily/Winged helix DNA-binding domain"/>
    <property type="match status" value="1"/>
</dbReference>
<sequence length="207" mass="23110">MTLKPTDAGEPTIVALADAMKAWQRALDTTLSASGLSYVKWILLRGIARGDYVRHEPYVSAVLIDVEMAERLLAQLYRDRWIAFVDHAGNACGPTADHAQPVIAEHQRRRVERIALSVKALHSVSVSPFSTDERAVLCRLLQKMQHTLDEHSDRQHARHDAIELAETRLIRAHAMMGASAATPPYATAADRRARHAGQLRARMPWRG</sequence>
<dbReference type="InterPro" id="IPR036388">
    <property type="entry name" value="WH-like_DNA-bd_sf"/>
</dbReference>
<organism evidence="1 2">
    <name type="scientific">Cupriavidus gilardii J11</name>
    <dbReference type="NCBI Taxonomy" id="936133"/>
    <lineage>
        <taxon>Bacteria</taxon>
        <taxon>Pseudomonadati</taxon>
        <taxon>Pseudomonadota</taxon>
        <taxon>Betaproteobacteria</taxon>
        <taxon>Burkholderiales</taxon>
        <taxon>Burkholderiaceae</taxon>
        <taxon>Cupriavidus</taxon>
    </lineage>
</organism>
<reference evidence="1 2" key="1">
    <citation type="submission" date="2019-07" db="EMBL/GenBank/DDBJ databases">
        <title>Genome sequencing of lignin-degrading bacterial isolates.</title>
        <authorList>
            <person name="Gladden J."/>
        </authorList>
    </citation>
    <scope>NUCLEOTIDE SEQUENCE [LARGE SCALE GENOMIC DNA]</scope>
    <source>
        <strain evidence="1 2">J11</strain>
    </source>
</reference>
<accession>A0A562B9B6</accession>
<dbReference type="OrthoDB" id="8964156at2"/>
<proteinExistence type="predicted"/>
<evidence type="ECO:0000313" key="1">
    <source>
        <dbReference type="EMBL" id="TWG81734.1"/>
    </source>
</evidence>
<dbReference type="InterPro" id="IPR036390">
    <property type="entry name" value="WH_DNA-bd_sf"/>
</dbReference>
<dbReference type="EMBL" id="VLJN01000034">
    <property type="protein sequence ID" value="TWG81734.1"/>
    <property type="molecule type" value="Genomic_DNA"/>
</dbReference>
<gene>
    <name evidence="1" type="ORF">L602_000400000530</name>
</gene>
<comment type="caution">
    <text evidence="1">The sequence shown here is derived from an EMBL/GenBank/DDBJ whole genome shotgun (WGS) entry which is preliminary data.</text>
</comment>
<keyword evidence="2" id="KW-1185">Reference proteome</keyword>